<dbReference type="InterPro" id="IPR036291">
    <property type="entry name" value="NAD(P)-bd_dom_sf"/>
</dbReference>
<dbReference type="GO" id="GO:0008270">
    <property type="term" value="F:zinc ion binding"/>
    <property type="evidence" value="ECO:0007669"/>
    <property type="project" value="InterPro"/>
</dbReference>
<dbReference type="GeneID" id="41972660"/>
<dbReference type="PROSITE" id="PS50048">
    <property type="entry name" value="ZN2_CY6_FUNGAL_2"/>
    <property type="match status" value="1"/>
</dbReference>
<feature type="compositionally biased region" description="Basic and acidic residues" evidence="3">
    <location>
        <begin position="832"/>
        <end position="841"/>
    </location>
</feature>
<sequence length="841" mass="92496">MSVYVITGTSRGIGFEFLKQFSEDPKNLVIGLVRDKSGAEKKVKQQLGDRANVHILHGDLTDYASLKQAAADTADIVGERGVDYLLASAAFTTLFDQAEQVEEIDRVSAELYQINATGNIHLFKLFLPLVMKSKTKKVIAITSGHADLDLINDLDIDVAALYSASKAALNVIVAKFSAQYKKDGVLFMSLSPGVVDVGHYENVPPEKLQSAAGFMEKMTKYAPHFKGPVTPSEAVTVIRSTLEKKRNSSRSIRSITAMGKGQMTKAEADCATCRRRAIRCDRARPNCSNCTHAKRKCQWYGLRLSWPRDNDRRRAIVSKPPRPAHSAPTSADQISEARFVHTSHWDIELYNNLAASSDARTLPLLDVPIIWDPSDLDISDRDLLDYFCRTASSSLATLGHDATALGHTIVRVALEADTPSASAVLKAALAFASLHRHGFQSQALELKIAALRSLARSAVAPSPGLCPRETVRHVAAGMLLCSFEVHQSSCTSGQWTGYLAGVKTVVDSAASSARGLREGDPDLAVLLDWVRYHDTLARFSLLYWSRGGAPELPLNPSGGLFYPQVSNLGSPIVSMLDMLSQVCEVISSVSIPSKASDSADDFKGFLEVIEWRIRSLSIPKAVADDSDASDNETLVLQLYQLAMLIHLHRRSEGLLDNPLKTQQYIDQAFGIIPRLKYCKQQFPVHVIGFEARTDEHRVIILDLIARTEKMSLSRSFNYCKVILHAVWAQDDLAYRSNVSYQEKLTSFNNAPSNLSIDLDTPKAVVSGLRPPRAAKAQRNPPADEAQPAQWRDGAHPPEPRRVQHERVQAAAEHGHAGREQARRDGVVLGDDTGDRVDELDR</sequence>
<proteinExistence type="predicted"/>
<name>A0A507BC31_9PEZI</name>
<dbReference type="Proteomes" id="UP000319257">
    <property type="component" value="Unassembled WGS sequence"/>
</dbReference>
<dbReference type="OrthoDB" id="5130013at2759"/>
<dbReference type="SUPFAM" id="SSF57701">
    <property type="entry name" value="Zn2/Cys6 DNA-binding domain"/>
    <property type="match status" value="1"/>
</dbReference>
<keyword evidence="1" id="KW-0521">NADP</keyword>
<dbReference type="Pfam" id="PF00172">
    <property type="entry name" value="Zn_clus"/>
    <property type="match status" value="1"/>
</dbReference>
<dbReference type="InterPro" id="IPR002347">
    <property type="entry name" value="SDR_fam"/>
</dbReference>
<dbReference type="PANTHER" id="PTHR45458:SF3">
    <property type="entry name" value="CHAIN DEHYDROGENASE (ATSC), PUTATIVE-RELATED"/>
    <property type="match status" value="1"/>
</dbReference>
<dbReference type="InterPro" id="IPR001138">
    <property type="entry name" value="Zn2Cys6_DnaBD"/>
</dbReference>
<dbReference type="Gene3D" id="4.10.240.10">
    <property type="entry name" value="Zn(2)-C6 fungal-type DNA-binding domain"/>
    <property type="match status" value="1"/>
</dbReference>
<dbReference type="AlphaFoldDB" id="A0A507BC31"/>
<dbReference type="EMBL" id="SKBQ01000027">
    <property type="protein sequence ID" value="TPX14521.1"/>
    <property type="molecule type" value="Genomic_DNA"/>
</dbReference>
<organism evidence="5 6">
    <name type="scientific">Thyridium curvatum</name>
    <dbReference type="NCBI Taxonomy" id="1093900"/>
    <lineage>
        <taxon>Eukaryota</taxon>
        <taxon>Fungi</taxon>
        <taxon>Dikarya</taxon>
        <taxon>Ascomycota</taxon>
        <taxon>Pezizomycotina</taxon>
        <taxon>Sordariomycetes</taxon>
        <taxon>Sordariomycetidae</taxon>
        <taxon>Thyridiales</taxon>
        <taxon>Thyridiaceae</taxon>
        <taxon>Thyridium</taxon>
    </lineage>
</organism>
<dbReference type="Pfam" id="PF00106">
    <property type="entry name" value="adh_short"/>
    <property type="match status" value="1"/>
</dbReference>
<dbReference type="InterPro" id="IPR020904">
    <property type="entry name" value="Sc_DH/Rdtase_CS"/>
</dbReference>
<dbReference type="InParanoid" id="A0A507BC31"/>
<dbReference type="SUPFAM" id="SSF51735">
    <property type="entry name" value="NAD(P)-binding Rossmann-fold domains"/>
    <property type="match status" value="1"/>
</dbReference>
<feature type="compositionally biased region" description="Basic and acidic residues" evidence="3">
    <location>
        <begin position="792"/>
        <end position="825"/>
    </location>
</feature>
<feature type="region of interest" description="Disordered" evidence="3">
    <location>
        <begin position="771"/>
        <end position="841"/>
    </location>
</feature>
<evidence type="ECO:0000259" key="4">
    <source>
        <dbReference type="PROSITE" id="PS50048"/>
    </source>
</evidence>
<dbReference type="PANTHER" id="PTHR45458">
    <property type="entry name" value="SHORT-CHAIN DEHYDROGENASE/REDUCTASE SDR"/>
    <property type="match status" value="1"/>
</dbReference>
<evidence type="ECO:0000313" key="6">
    <source>
        <dbReference type="Proteomes" id="UP000319257"/>
    </source>
</evidence>
<feature type="domain" description="Zn(2)-C6 fungal-type" evidence="4">
    <location>
        <begin position="269"/>
        <end position="299"/>
    </location>
</feature>
<dbReference type="GO" id="GO:0016616">
    <property type="term" value="F:oxidoreductase activity, acting on the CH-OH group of donors, NAD or NADP as acceptor"/>
    <property type="evidence" value="ECO:0007669"/>
    <property type="project" value="TreeGrafter"/>
</dbReference>
<evidence type="ECO:0000313" key="5">
    <source>
        <dbReference type="EMBL" id="TPX14521.1"/>
    </source>
</evidence>
<evidence type="ECO:0000256" key="1">
    <source>
        <dbReference type="ARBA" id="ARBA00022857"/>
    </source>
</evidence>
<dbReference type="InterPro" id="IPR052184">
    <property type="entry name" value="SDR_enzymes"/>
</dbReference>
<dbReference type="PROSITE" id="PS00061">
    <property type="entry name" value="ADH_SHORT"/>
    <property type="match status" value="1"/>
</dbReference>
<dbReference type="InterPro" id="IPR021858">
    <property type="entry name" value="Fun_TF"/>
</dbReference>
<evidence type="ECO:0000256" key="3">
    <source>
        <dbReference type="SAM" id="MobiDB-lite"/>
    </source>
</evidence>
<dbReference type="InterPro" id="IPR036864">
    <property type="entry name" value="Zn2-C6_fun-type_DNA-bd_sf"/>
</dbReference>
<reference evidence="5 6" key="1">
    <citation type="submission" date="2019-06" db="EMBL/GenBank/DDBJ databases">
        <title>Draft genome sequence of the filamentous fungus Phialemoniopsis curvata isolated from diesel fuel.</title>
        <authorList>
            <person name="Varaljay V.A."/>
            <person name="Lyon W.J."/>
            <person name="Crouch A.L."/>
            <person name="Drake C.E."/>
            <person name="Hollomon J.M."/>
            <person name="Nadeau L.J."/>
            <person name="Nunn H.S."/>
            <person name="Stevenson B.S."/>
            <person name="Bojanowski C.L."/>
            <person name="Crookes-Goodson W.J."/>
        </authorList>
    </citation>
    <scope>NUCLEOTIDE SEQUENCE [LARGE SCALE GENOMIC DNA]</scope>
    <source>
        <strain evidence="5 6">D216</strain>
    </source>
</reference>
<dbReference type="Pfam" id="PF11951">
    <property type="entry name" value="Fungal_trans_2"/>
    <property type="match status" value="1"/>
</dbReference>
<dbReference type="RefSeq" id="XP_030996232.1">
    <property type="nucleotide sequence ID" value="XM_031139710.1"/>
</dbReference>
<evidence type="ECO:0000256" key="2">
    <source>
        <dbReference type="ARBA" id="ARBA00023242"/>
    </source>
</evidence>
<dbReference type="SMART" id="SM00066">
    <property type="entry name" value="GAL4"/>
    <property type="match status" value="1"/>
</dbReference>
<protein>
    <recommendedName>
        <fullName evidence="4">Zn(2)-C6 fungal-type domain-containing protein</fullName>
    </recommendedName>
</protein>
<accession>A0A507BC31</accession>
<keyword evidence="6" id="KW-1185">Reference proteome</keyword>
<keyword evidence="2" id="KW-0539">Nucleus</keyword>
<dbReference type="CDD" id="cd00067">
    <property type="entry name" value="GAL4"/>
    <property type="match status" value="1"/>
</dbReference>
<dbReference type="Gene3D" id="3.40.50.720">
    <property type="entry name" value="NAD(P)-binding Rossmann-like Domain"/>
    <property type="match status" value="1"/>
</dbReference>
<dbReference type="GO" id="GO:0000981">
    <property type="term" value="F:DNA-binding transcription factor activity, RNA polymerase II-specific"/>
    <property type="evidence" value="ECO:0007669"/>
    <property type="project" value="InterPro"/>
</dbReference>
<gene>
    <name evidence="5" type="ORF">E0L32_005213</name>
</gene>
<comment type="caution">
    <text evidence="5">The sequence shown here is derived from an EMBL/GenBank/DDBJ whole genome shotgun (WGS) entry which is preliminary data.</text>
</comment>
<dbReference type="PRINTS" id="PR00081">
    <property type="entry name" value="GDHRDH"/>
</dbReference>